<dbReference type="Gene3D" id="1.10.10.10">
    <property type="entry name" value="Winged helix-like DNA-binding domain superfamily/Winged helix DNA-binding domain"/>
    <property type="match status" value="1"/>
</dbReference>
<proteinExistence type="inferred from homology"/>
<dbReference type="Gene3D" id="1.10.8.430">
    <property type="entry name" value="Helical domain of apoptotic protease-activating factors"/>
    <property type="match status" value="1"/>
</dbReference>
<comment type="caution">
    <text evidence="9">The sequence shown here is derived from an EMBL/GenBank/DDBJ whole genome shotgun (WGS) entry which is preliminary data.</text>
</comment>
<dbReference type="OrthoDB" id="1579323at2759"/>
<reference evidence="9 10" key="1">
    <citation type="submission" date="2019-07" db="EMBL/GenBank/DDBJ databases">
        <title>De Novo Assembly of kiwifruit Actinidia rufa.</title>
        <authorList>
            <person name="Sugita-Konishi S."/>
            <person name="Sato K."/>
            <person name="Mori E."/>
            <person name="Abe Y."/>
            <person name="Kisaki G."/>
            <person name="Hamano K."/>
            <person name="Suezawa K."/>
            <person name="Otani M."/>
            <person name="Fukuda T."/>
            <person name="Manabe T."/>
            <person name="Gomi K."/>
            <person name="Tabuchi M."/>
            <person name="Akimitsu K."/>
            <person name="Kataoka I."/>
        </authorList>
    </citation>
    <scope>NUCLEOTIDE SEQUENCE [LARGE SCALE GENOMIC DNA]</scope>
    <source>
        <strain evidence="10">cv. Fuchu</strain>
    </source>
</reference>
<dbReference type="GO" id="GO:0006952">
    <property type="term" value="P:defense response"/>
    <property type="evidence" value="ECO:0007669"/>
    <property type="project" value="UniProtKB-KW"/>
</dbReference>
<dbReference type="Gene3D" id="3.40.50.300">
    <property type="entry name" value="P-loop containing nucleotide triphosphate hydrolases"/>
    <property type="match status" value="1"/>
</dbReference>
<dbReference type="InterPro" id="IPR050905">
    <property type="entry name" value="Plant_NBS-LRR"/>
</dbReference>
<dbReference type="EMBL" id="BJWL01000011">
    <property type="protein sequence ID" value="GFY96245.1"/>
    <property type="molecule type" value="Genomic_DNA"/>
</dbReference>
<protein>
    <recommendedName>
        <fullName evidence="11">NB-ARC domain-containing disease resistance protein</fullName>
    </recommendedName>
</protein>
<feature type="domain" description="Disease resistance protein At4g27190-like leucine-rich repeats" evidence="8">
    <location>
        <begin position="954"/>
        <end position="1063"/>
    </location>
</feature>
<name>A0A7J0FC43_9ERIC</name>
<evidence type="ECO:0000259" key="8">
    <source>
        <dbReference type="Pfam" id="PF23247"/>
    </source>
</evidence>
<keyword evidence="6" id="KW-0175">Coiled coil</keyword>
<dbReference type="InterPro" id="IPR057135">
    <property type="entry name" value="At4g27190-like_LRR"/>
</dbReference>
<dbReference type="SUPFAM" id="SSF52540">
    <property type="entry name" value="P-loop containing nucleoside triphosphate hydrolases"/>
    <property type="match status" value="1"/>
</dbReference>
<accession>A0A7J0FC43</accession>
<dbReference type="InterPro" id="IPR032675">
    <property type="entry name" value="LRR_dom_sf"/>
</dbReference>
<feature type="domain" description="Disease resistance protein At4g27190-like leucine-rich repeats" evidence="8">
    <location>
        <begin position="804"/>
        <end position="879"/>
    </location>
</feature>
<keyword evidence="5" id="KW-0547">Nucleotide-binding</keyword>
<dbReference type="GO" id="GO:0005524">
    <property type="term" value="F:ATP binding"/>
    <property type="evidence" value="ECO:0007669"/>
    <property type="project" value="UniProtKB-KW"/>
</dbReference>
<evidence type="ECO:0000256" key="5">
    <source>
        <dbReference type="ARBA" id="ARBA00022840"/>
    </source>
</evidence>
<evidence type="ECO:0000256" key="4">
    <source>
        <dbReference type="ARBA" id="ARBA00022821"/>
    </source>
</evidence>
<dbReference type="Proteomes" id="UP000585474">
    <property type="component" value="Unassembled WGS sequence"/>
</dbReference>
<dbReference type="FunFam" id="3.40.50.300:FF:001091">
    <property type="entry name" value="Probable disease resistance protein At1g61300"/>
    <property type="match status" value="1"/>
</dbReference>
<evidence type="ECO:0000259" key="7">
    <source>
        <dbReference type="Pfam" id="PF00931"/>
    </source>
</evidence>
<dbReference type="InterPro" id="IPR027417">
    <property type="entry name" value="P-loop_NTPase"/>
</dbReference>
<dbReference type="PANTHER" id="PTHR33463:SF145">
    <property type="entry name" value="NB-ARC DOMAIN-CONTAINING PROTEIN"/>
    <property type="match status" value="1"/>
</dbReference>
<dbReference type="GO" id="GO:0043531">
    <property type="term" value="F:ADP binding"/>
    <property type="evidence" value="ECO:0007669"/>
    <property type="project" value="InterPro"/>
</dbReference>
<keyword evidence="3" id="KW-0677">Repeat</keyword>
<evidence type="ECO:0000256" key="6">
    <source>
        <dbReference type="SAM" id="Coils"/>
    </source>
</evidence>
<dbReference type="PRINTS" id="PR00364">
    <property type="entry name" value="DISEASERSIST"/>
</dbReference>
<keyword evidence="4" id="KW-0611">Plant defense</keyword>
<dbReference type="Gene3D" id="3.80.10.10">
    <property type="entry name" value="Ribonuclease Inhibitor"/>
    <property type="match status" value="3"/>
</dbReference>
<dbReference type="InterPro" id="IPR042197">
    <property type="entry name" value="Apaf_helical"/>
</dbReference>
<dbReference type="InterPro" id="IPR036388">
    <property type="entry name" value="WH-like_DNA-bd_sf"/>
</dbReference>
<evidence type="ECO:0000313" key="10">
    <source>
        <dbReference type="Proteomes" id="UP000585474"/>
    </source>
</evidence>
<dbReference type="PANTHER" id="PTHR33463">
    <property type="entry name" value="NB-ARC DOMAIN-CONTAINING PROTEIN-RELATED"/>
    <property type="match status" value="1"/>
</dbReference>
<keyword evidence="5" id="KW-0067">ATP-binding</keyword>
<evidence type="ECO:0000256" key="1">
    <source>
        <dbReference type="ARBA" id="ARBA00008894"/>
    </source>
</evidence>
<gene>
    <name evidence="9" type="ORF">Acr_11g0005510</name>
</gene>
<keyword evidence="2" id="KW-0433">Leucine-rich repeat</keyword>
<dbReference type="Pfam" id="PF23247">
    <property type="entry name" value="LRR_RPS2"/>
    <property type="match status" value="4"/>
</dbReference>
<organism evidence="9 10">
    <name type="scientific">Actinidia rufa</name>
    <dbReference type="NCBI Taxonomy" id="165716"/>
    <lineage>
        <taxon>Eukaryota</taxon>
        <taxon>Viridiplantae</taxon>
        <taxon>Streptophyta</taxon>
        <taxon>Embryophyta</taxon>
        <taxon>Tracheophyta</taxon>
        <taxon>Spermatophyta</taxon>
        <taxon>Magnoliopsida</taxon>
        <taxon>eudicotyledons</taxon>
        <taxon>Gunneridae</taxon>
        <taxon>Pentapetalae</taxon>
        <taxon>asterids</taxon>
        <taxon>Ericales</taxon>
        <taxon>Actinidiaceae</taxon>
        <taxon>Actinidia</taxon>
    </lineage>
</organism>
<dbReference type="SUPFAM" id="SSF52058">
    <property type="entry name" value="L domain-like"/>
    <property type="match status" value="1"/>
</dbReference>
<comment type="similarity">
    <text evidence="1">Belongs to the disease resistance NB-LRR family.</text>
</comment>
<evidence type="ECO:0000256" key="3">
    <source>
        <dbReference type="ARBA" id="ARBA00022737"/>
    </source>
</evidence>
<feature type="domain" description="NB-ARC" evidence="7">
    <location>
        <begin position="166"/>
        <end position="328"/>
    </location>
</feature>
<feature type="domain" description="Disease resistance protein At4g27190-like leucine-rich repeats" evidence="8">
    <location>
        <begin position="1081"/>
        <end position="1190"/>
    </location>
</feature>
<feature type="domain" description="Disease resistance protein At4g27190-like leucine-rich repeats" evidence="8">
    <location>
        <begin position="1281"/>
        <end position="1347"/>
    </location>
</feature>
<dbReference type="Pfam" id="PF00931">
    <property type="entry name" value="NB-ARC"/>
    <property type="match status" value="1"/>
</dbReference>
<feature type="coiled-coil region" evidence="6">
    <location>
        <begin position="30"/>
        <end position="64"/>
    </location>
</feature>
<evidence type="ECO:0000313" key="9">
    <source>
        <dbReference type="EMBL" id="GFY96245.1"/>
    </source>
</evidence>
<evidence type="ECO:0000256" key="2">
    <source>
        <dbReference type="ARBA" id="ARBA00022614"/>
    </source>
</evidence>
<evidence type="ECO:0008006" key="11">
    <source>
        <dbReference type="Google" id="ProtNLM"/>
    </source>
</evidence>
<sequence>MCTPQEIIEKIGCLIIDEAVKKAIKAASYVCHYKANLENLEAEMRRLEDRWEIIERKVREAKDHGEEVEAAVSHWQTDVDGMKQSIQKLVEQRNAKQNMHCFVCSCPNIKWRYRLSKLAEEGTEAVKKLTQDSHFDEISHHKPPPPELEFPSNENYVTLNSRTRILKAIMDALNDPKVNMIGVHGLGGVGKTRLVEEVRKRMRENGTFKQAPLATVSKNPNVKDIQSKLAGELFFTLDAAADDKIRASRLWDKLSNGEKYLVILDDIWREVDLKAIGIPITEGKTGCKVVLTSRNEGLIKKMKVDRSFQIAELSELEAWTFFKKKVGDSVDSPELYPLASKVCQHCKGLPVAINAIGAALEGKQVHAWKNALDKLESCMLTDIEDIDPSVFASLRVTYDMLHSKDAKSCFLTCCSFPDDGHIPIDDLTRHCVAGRLLAPTPHTLDDARNAVHTVVDTLKSYSLLSDGREGNIVRIHDVIREIGIRIACDEKAFLIADGVRDWPETPENGPSYSVISIRSGNINQLPDELAYPQLHTLIFEYINYPRLKVPDRFLSGMKKLTVLVFNGMCLLPFPSSLGQLANLRMLCLNQCELGDIKILGDLKTKLEVLSLRGSNIEVLPPEIGQLTSLLSLDLRECNDLSVIPQGVIFNLTKLEELYIPDRFDKWKATTDKKQDTSSNVSLDELRSLNDQLTTLHIHIPDAMLLPKKQLKFENLKWFKISVGSMFEYSENFPGTSILKLVGIPLKDEFKALVHKAEVLYLQELEGLKKVLHDRADGEGFLNLKYLRVKLCLDLEYLLAKPKSVSFSNLSVLVIQSCDNLRYLFSLSCARGLLQLERLEIISCPMEEIVGFDGEEDEDELTKKVCFSKLKYLLLQELPKIISFYPQKDKIASTDRKFCPHSQSLFNEKEYNNLIWKLVRAPEQCPHHFTFGIQMFHKSHLTIVERTLQVVFPALEELEIKELPQITQIFDKELLTEESFRQLRKVDLGHCDLLVNVFPSNMLSRLQNLKKISVDFCEKMEVIISMKREEEYDEAESKDNIILLPHLASLILADLNNLKSFYSSRCEAQPLFNKQVIFPVLEELQIERLPNITEIWDKQSHSVRDKAEFFCQLVVIHVSECEKLLNLIPSSIVPGLQNLVVLNAQNCPNIEVIVFENAKEEVANNGIFVFSQLLDLDIVNMKILKSFCTNSKMSKAQPFFNHQINLDHLVMESCPKVEVIVSEKAKGKEATVKDIIVFQKLMIMMFYGLENLKSFYGEEQLLFDNKVIFPVLDVLEIHGLPNITEIWDKQSLSIQDIAESFCQLVRMQVSECENLMNLIPSNMVPRLQKLRNISVKKCPNIEVIVFENAKEEVANDDIFVFSQSKGY</sequence>
<dbReference type="InterPro" id="IPR002182">
    <property type="entry name" value="NB-ARC"/>
</dbReference>
<keyword evidence="10" id="KW-1185">Reference proteome</keyword>